<dbReference type="GO" id="GO:0004523">
    <property type="term" value="F:RNA-DNA hybrid ribonuclease activity"/>
    <property type="evidence" value="ECO:0007669"/>
    <property type="project" value="UniProtKB-UniRule"/>
</dbReference>
<dbReference type="AlphaFoldDB" id="A0A2R5HKB8"/>
<dbReference type="PROSITE" id="PS51975">
    <property type="entry name" value="RNASE_H_2"/>
    <property type="match status" value="1"/>
</dbReference>
<evidence type="ECO:0000259" key="18">
    <source>
        <dbReference type="PROSITE" id="PS51975"/>
    </source>
</evidence>
<dbReference type="NCBIfam" id="NF000595">
    <property type="entry name" value="PRK00015.1-3"/>
    <property type="match status" value="1"/>
</dbReference>
<dbReference type="InterPro" id="IPR036397">
    <property type="entry name" value="RNaseH_sf"/>
</dbReference>
<evidence type="ECO:0000256" key="5">
    <source>
        <dbReference type="ARBA" id="ARBA00007383"/>
    </source>
</evidence>
<dbReference type="GO" id="GO:0006298">
    <property type="term" value="P:mismatch repair"/>
    <property type="evidence" value="ECO:0007669"/>
    <property type="project" value="TreeGrafter"/>
</dbReference>
<comment type="caution">
    <text evidence="19">The sequence shown here is derived from an EMBL/GenBank/DDBJ whole genome shotgun (WGS) entry which is preliminary data.</text>
</comment>
<keyword evidence="8 14" id="KW-0963">Cytoplasm</keyword>
<dbReference type="PANTHER" id="PTHR10954:SF18">
    <property type="entry name" value="RIBONUCLEASE HII"/>
    <property type="match status" value="1"/>
</dbReference>
<dbReference type="InterPro" id="IPR024567">
    <property type="entry name" value="RNase_HII/HIII_dom"/>
</dbReference>
<comment type="function">
    <text evidence="3 14 16">Endonuclease that specifically degrades the RNA of RNA-DNA hybrids.</text>
</comment>
<keyword evidence="13 14" id="KW-0464">Manganese</keyword>
<dbReference type="NCBIfam" id="NF000594">
    <property type="entry name" value="PRK00015.1-1"/>
    <property type="match status" value="1"/>
</dbReference>
<dbReference type="InterPro" id="IPR022898">
    <property type="entry name" value="RNase_HII"/>
</dbReference>
<comment type="cofactor">
    <cofactor evidence="14 15">
        <name>Mn(2+)</name>
        <dbReference type="ChEBI" id="CHEBI:29035"/>
    </cofactor>
    <cofactor evidence="14 15">
        <name>Mg(2+)</name>
        <dbReference type="ChEBI" id="CHEBI:18420"/>
    </cofactor>
    <text evidence="14 15">Manganese or magnesium. Binds 1 divalent metal ion per monomer in the absence of substrate. May bind a second metal ion after substrate binding.</text>
</comment>
<keyword evidence="11 14" id="KW-0255">Endonuclease</keyword>
<evidence type="ECO:0000256" key="4">
    <source>
        <dbReference type="ARBA" id="ARBA00004496"/>
    </source>
</evidence>
<evidence type="ECO:0000256" key="14">
    <source>
        <dbReference type="HAMAP-Rule" id="MF_00052"/>
    </source>
</evidence>
<feature type="coiled-coil region" evidence="17">
    <location>
        <begin position="46"/>
        <end position="80"/>
    </location>
</feature>
<evidence type="ECO:0000256" key="15">
    <source>
        <dbReference type="PROSITE-ProRule" id="PRU01319"/>
    </source>
</evidence>
<gene>
    <name evidence="14 19" type="primary">rnhB</name>
    <name evidence="19" type="ORF">NtB2_01376</name>
</gene>
<evidence type="ECO:0000256" key="3">
    <source>
        <dbReference type="ARBA" id="ARBA00004065"/>
    </source>
</evidence>
<keyword evidence="20" id="KW-1185">Reference proteome</keyword>
<evidence type="ECO:0000256" key="6">
    <source>
        <dbReference type="ARBA" id="ARBA00012180"/>
    </source>
</evidence>
<dbReference type="SUPFAM" id="SSF53098">
    <property type="entry name" value="Ribonuclease H-like"/>
    <property type="match status" value="1"/>
</dbReference>
<keyword evidence="10 14" id="KW-0479">Metal-binding</keyword>
<evidence type="ECO:0000256" key="12">
    <source>
        <dbReference type="ARBA" id="ARBA00022801"/>
    </source>
</evidence>
<evidence type="ECO:0000256" key="7">
    <source>
        <dbReference type="ARBA" id="ARBA00019179"/>
    </source>
</evidence>
<dbReference type="PANTHER" id="PTHR10954">
    <property type="entry name" value="RIBONUCLEASE H2 SUBUNIT A"/>
    <property type="match status" value="1"/>
</dbReference>
<comment type="subcellular location">
    <subcellularLocation>
        <location evidence="4 14">Cytoplasm</location>
    </subcellularLocation>
</comment>
<proteinExistence type="inferred from homology"/>
<dbReference type="GO" id="GO:0005737">
    <property type="term" value="C:cytoplasm"/>
    <property type="evidence" value="ECO:0007669"/>
    <property type="project" value="UniProtKB-SubCell"/>
</dbReference>
<evidence type="ECO:0000256" key="11">
    <source>
        <dbReference type="ARBA" id="ARBA00022759"/>
    </source>
</evidence>
<dbReference type="InterPro" id="IPR012337">
    <property type="entry name" value="RNaseH-like_sf"/>
</dbReference>
<dbReference type="EC" id="3.1.26.4" evidence="6 14"/>
<dbReference type="EMBL" id="BFFO01000008">
    <property type="protein sequence ID" value="GBG97238.1"/>
    <property type="molecule type" value="Genomic_DNA"/>
</dbReference>
<dbReference type="GO" id="GO:0030145">
    <property type="term" value="F:manganese ion binding"/>
    <property type="evidence" value="ECO:0007669"/>
    <property type="project" value="UniProtKB-UniRule"/>
</dbReference>
<dbReference type="GO" id="GO:0003723">
    <property type="term" value="F:RNA binding"/>
    <property type="evidence" value="ECO:0007669"/>
    <property type="project" value="UniProtKB-UniRule"/>
</dbReference>
<comment type="cofactor">
    <cofactor evidence="2">
        <name>Mg(2+)</name>
        <dbReference type="ChEBI" id="CHEBI:18420"/>
    </cofactor>
</comment>
<evidence type="ECO:0000256" key="9">
    <source>
        <dbReference type="ARBA" id="ARBA00022722"/>
    </source>
</evidence>
<dbReference type="FunFam" id="3.30.420.10:FF:000006">
    <property type="entry name" value="Ribonuclease HII"/>
    <property type="match status" value="1"/>
</dbReference>
<dbReference type="Pfam" id="PF01351">
    <property type="entry name" value="RNase_HII"/>
    <property type="match status" value="1"/>
</dbReference>
<evidence type="ECO:0000256" key="10">
    <source>
        <dbReference type="ARBA" id="ARBA00022723"/>
    </source>
</evidence>
<feature type="domain" description="RNase H type-2" evidence="18">
    <location>
        <begin position="86"/>
        <end position="269"/>
    </location>
</feature>
<evidence type="ECO:0000256" key="13">
    <source>
        <dbReference type="ARBA" id="ARBA00023211"/>
    </source>
</evidence>
<feature type="binding site" evidence="14 15">
    <location>
        <position position="93"/>
    </location>
    <ligand>
        <name>a divalent metal cation</name>
        <dbReference type="ChEBI" id="CHEBI:60240"/>
    </ligand>
</feature>
<keyword evidence="17" id="KW-0175">Coiled coil</keyword>
<feature type="binding site" evidence="14 15">
    <location>
        <position position="92"/>
    </location>
    <ligand>
        <name>a divalent metal cation</name>
        <dbReference type="ChEBI" id="CHEBI:60240"/>
    </ligand>
</feature>
<evidence type="ECO:0000313" key="20">
    <source>
        <dbReference type="Proteomes" id="UP000245021"/>
    </source>
</evidence>
<comment type="similarity">
    <text evidence="5 14 16">Belongs to the RNase HII family.</text>
</comment>
<dbReference type="HAMAP" id="MF_00052_B">
    <property type="entry name" value="RNase_HII_B"/>
    <property type="match status" value="1"/>
</dbReference>
<evidence type="ECO:0000256" key="16">
    <source>
        <dbReference type="RuleBase" id="RU003515"/>
    </source>
</evidence>
<feature type="binding site" evidence="14 15">
    <location>
        <position position="184"/>
    </location>
    <ligand>
        <name>a divalent metal cation</name>
        <dbReference type="ChEBI" id="CHEBI:60240"/>
    </ligand>
</feature>
<name>A0A2R5HKB8_9LACT</name>
<sequence>MGAWGHIVWISWRILMVATIKEVKAQLALVKRLDDSFFTELASDSRAGVQSAIKQRQKQIQAMEAEEARLEEMLSFEKELYAQGISLIAGVDEVGRGPLAGPVVAGAVILPENCKIPGLNDSKQVPKSKHKAMAEAVKEKALAYGIGVISPEVIDEVNIYEASKLAMMEAIRQLKPQAEHLLIDAMTLPLAVEQTKIIHGDARSLSIAAASILAKVARDEMMADYDKTYPGYDFAHNAGYGTAKHLEALKKQGITPIHRKTFEPIRSML</sequence>
<keyword evidence="12 14" id="KW-0378">Hydrolase</keyword>
<dbReference type="Gene3D" id="3.30.420.10">
    <property type="entry name" value="Ribonuclease H-like superfamily/Ribonuclease H"/>
    <property type="match status" value="1"/>
</dbReference>
<dbReference type="Proteomes" id="UP000245021">
    <property type="component" value="Unassembled WGS sequence"/>
</dbReference>
<protein>
    <recommendedName>
        <fullName evidence="7 14">Ribonuclease HII</fullName>
        <shortName evidence="14">RNase HII</shortName>
        <ecNumber evidence="6 14">3.1.26.4</ecNumber>
    </recommendedName>
</protein>
<dbReference type="GO" id="GO:0032299">
    <property type="term" value="C:ribonuclease H2 complex"/>
    <property type="evidence" value="ECO:0007669"/>
    <property type="project" value="TreeGrafter"/>
</dbReference>
<evidence type="ECO:0000256" key="2">
    <source>
        <dbReference type="ARBA" id="ARBA00001946"/>
    </source>
</evidence>
<accession>A0A2R5HKB8</accession>
<keyword evidence="9 14" id="KW-0540">Nuclease</keyword>
<dbReference type="GO" id="GO:0043137">
    <property type="term" value="P:DNA replication, removal of RNA primer"/>
    <property type="evidence" value="ECO:0007669"/>
    <property type="project" value="TreeGrafter"/>
</dbReference>
<reference evidence="19 20" key="1">
    <citation type="journal article" date="2018" name="Genome Announc.">
        <title>Draft Genome Sequence of Lactococcus sp. Strain NtB2 (JCM 32569), Isolated from the Gut of the Higher Termite Nasutitermes takasagoensis.</title>
        <authorList>
            <person name="Noda S."/>
            <person name="Aihara C."/>
            <person name="Yuki M."/>
            <person name="Ohkuma M."/>
        </authorList>
    </citation>
    <scope>NUCLEOTIDE SEQUENCE [LARGE SCALE GENOMIC DNA]</scope>
    <source>
        <strain evidence="19 20">NtB2</strain>
    </source>
</reference>
<evidence type="ECO:0000256" key="8">
    <source>
        <dbReference type="ARBA" id="ARBA00022490"/>
    </source>
</evidence>
<evidence type="ECO:0000256" key="17">
    <source>
        <dbReference type="SAM" id="Coils"/>
    </source>
</evidence>
<evidence type="ECO:0000256" key="1">
    <source>
        <dbReference type="ARBA" id="ARBA00000077"/>
    </source>
</evidence>
<organism evidence="19 20">
    <name type="scientific">Lactococcus termiticola</name>
    <dbReference type="NCBI Taxonomy" id="2169526"/>
    <lineage>
        <taxon>Bacteria</taxon>
        <taxon>Bacillati</taxon>
        <taxon>Bacillota</taxon>
        <taxon>Bacilli</taxon>
        <taxon>Lactobacillales</taxon>
        <taxon>Streptococcaceae</taxon>
        <taxon>Lactococcus</taxon>
    </lineage>
</organism>
<comment type="catalytic activity">
    <reaction evidence="1 14 15 16">
        <text>Endonucleolytic cleavage to 5'-phosphomonoester.</text>
        <dbReference type="EC" id="3.1.26.4"/>
    </reaction>
</comment>
<evidence type="ECO:0000313" key="19">
    <source>
        <dbReference type="EMBL" id="GBG97238.1"/>
    </source>
</evidence>
<dbReference type="CDD" id="cd07182">
    <property type="entry name" value="RNase_HII_bacteria_HII_like"/>
    <property type="match status" value="1"/>
</dbReference>
<dbReference type="InterPro" id="IPR001352">
    <property type="entry name" value="RNase_HII/HIII"/>
</dbReference>